<dbReference type="SMART" id="SM00421">
    <property type="entry name" value="HTH_LUXR"/>
    <property type="match status" value="1"/>
</dbReference>
<keyword evidence="2" id="KW-0805">Transcription regulation</keyword>
<evidence type="ECO:0000256" key="5">
    <source>
        <dbReference type="PROSITE-ProRule" id="PRU00169"/>
    </source>
</evidence>
<evidence type="ECO:0000259" key="6">
    <source>
        <dbReference type="PROSITE" id="PS50043"/>
    </source>
</evidence>
<dbReference type="PRINTS" id="PR00038">
    <property type="entry name" value="HTHLUXR"/>
</dbReference>
<dbReference type="Pfam" id="PF00072">
    <property type="entry name" value="Response_reg"/>
    <property type="match status" value="1"/>
</dbReference>
<dbReference type="PROSITE" id="PS00622">
    <property type="entry name" value="HTH_LUXR_1"/>
    <property type="match status" value="1"/>
</dbReference>
<keyword evidence="9" id="KW-1185">Reference proteome</keyword>
<dbReference type="SUPFAM" id="SSF46894">
    <property type="entry name" value="C-terminal effector domain of the bipartite response regulators"/>
    <property type="match status" value="1"/>
</dbReference>
<dbReference type="InterPro" id="IPR058245">
    <property type="entry name" value="NreC/VraR/RcsB-like_REC"/>
</dbReference>
<dbReference type="InterPro" id="IPR039420">
    <property type="entry name" value="WalR-like"/>
</dbReference>
<dbReference type="CDD" id="cd17535">
    <property type="entry name" value="REC_NarL-like"/>
    <property type="match status" value="1"/>
</dbReference>
<dbReference type="SMART" id="SM00448">
    <property type="entry name" value="REC"/>
    <property type="match status" value="1"/>
</dbReference>
<dbReference type="SUPFAM" id="SSF52172">
    <property type="entry name" value="CheY-like"/>
    <property type="match status" value="1"/>
</dbReference>
<feature type="modified residue" description="4-aspartylphosphate" evidence="5">
    <location>
        <position position="55"/>
    </location>
</feature>
<dbReference type="Gene3D" id="3.40.50.2300">
    <property type="match status" value="1"/>
</dbReference>
<dbReference type="PANTHER" id="PTHR43214">
    <property type="entry name" value="TWO-COMPONENT RESPONSE REGULATOR"/>
    <property type="match status" value="1"/>
</dbReference>
<evidence type="ECO:0000259" key="7">
    <source>
        <dbReference type="PROSITE" id="PS50110"/>
    </source>
</evidence>
<dbReference type="RefSeq" id="WP_146353008.1">
    <property type="nucleotide sequence ID" value="NZ_VOBR01000009.1"/>
</dbReference>
<feature type="domain" description="HTH luxR-type" evidence="6">
    <location>
        <begin position="154"/>
        <end position="219"/>
    </location>
</feature>
<dbReference type="InterPro" id="IPR001789">
    <property type="entry name" value="Sig_transdc_resp-reg_receiver"/>
</dbReference>
<evidence type="ECO:0000256" key="4">
    <source>
        <dbReference type="ARBA" id="ARBA00023163"/>
    </source>
</evidence>
<protein>
    <submittedName>
        <fullName evidence="8">Response regulator transcription factor</fullName>
    </submittedName>
</protein>
<keyword evidence="1 5" id="KW-0597">Phosphoprotein</keyword>
<evidence type="ECO:0000313" key="9">
    <source>
        <dbReference type="Proteomes" id="UP000316639"/>
    </source>
</evidence>
<sequence length="227" mass="24482">MAIRVLLADDQDLVGEGIGMLLQREDGIDVVGDARNGREAVELARELQPDIVLMDVRMPELDGVAATSLITADDFAADPNRPVKVLVLTTYNVGAAVRDALRKGASGFLLKDRASTDLVAAVKVIARGEAWLDPAVTLDLIAELRAVPESTFAARDRLSQLTPRESEVLTYVARGMSNAEIAERLVLGEATVKTHVSRILMKLDLRDRAQAVAVAYQNGLVRVTGLD</sequence>
<feature type="domain" description="Response regulatory" evidence="7">
    <location>
        <begin position="4"/>
        <end position="126"/>
    </location>
</feature>
<organism evidence="8 9">
    <name type="scientific">Lentzea tibetensis</name>
    <dbReference type="NCBI Taxonomy" id="2591470"/>
    <lineage>
        <taxon>Bacteria</taxon>
        <taxon>Bacillati</taxon>
        <taxon>Actinomycetota</taxon>
        <taxon>Actinomycetes</taxon>
        <taxon>Pseudonocardiales</taxon>
        <taxon>Pseudonocardiaceae</taxon>
        <taxon>Lentzea</taxon>
    </lineage>
</organism>
<proteinExistence type="predicted"/>
<dbReference type="InterPro" id="IPR016032">
    <property type="entry name" value="Sig_transdc_resp-reg_C-effctor"/>
</dbReference>
<dbReference type="GO" id="GO:0003677">
    <property type="term" value="F:DNA binding"/>
    <property type="evidence" value="ECO:0007669"/>
    <property type="project" value="UniProtKB-KW"/>
</dbReference>
<dbReference type="PROSITE" id="PS50110">
    <property type="entry name" value="RESPONSE_REGULATORY"/>
    <property type="match status" value="1"/>
</dbReference>
<keyword evidence="3" id="KW-0238">DNA-binding</keyword>
<gene>
    <name evidence="8" type="ORF">FKR81_16945</name>
</gene>
<reference evidence="8 9" key="1">
    <citation type="submission" date="2019-07" db="EMBL/GenBank/DDBJ databases">
        <title>Lentzea xizangensis sp. nov., isolated from Qinghai-Tibetan Plateau Soils.</title>
        <authorList>
            <person name="Huang J."/>
        </authorList>
    </citation>
    <scope>NUCLEOTIDE SEQUENCE [LARGE SCALE GENOMIC DNA]</scope>
    <source>
        <strain evidence="8 9">FXJ1.1311</strain>
    </source>
</reference>
<dbReference type="InterPro" id="IPR011006">
    <property type="entry name" value="CheY-like_superfamily"/>
</dbReference>
<accession>A0A563EUB3</accession>
<dbReference type="PANTHER" id="PTHR43214:SF24">
    <property type="entry name" value="TRANSCRIPTIONAL REGULATORY PROTEIN NARL-RELATED"/>
    <property type="match status" value="1"/>
</dbReference>
<dbReference type="Proteomes" id="UP000316639">
    <property type="component" value="Unassembled WGS sequence"/>
</dbReference>
<dbReference type="GO" id="GO:0000160">
    <property type="term" value="P:phosphorelay signal transduction system"/>
    <property type="evidence" value="ECO:0007669"/>
    <property type="project" value="InterPro"/>
</dbReference>
<evidence type="ECO:0000256" key="3">
    <source>
        <dbReference type="ARBA" id="ARBA00023125"/>
    </source>
</evidence>
<dbReference type="OrthoDB" id="9808843at2"/>
<dbReference type="EMBL" id="VOBR01000009">
    <property type="protein sequence ID" value="TWP51295.1"/>
    <property type="molecule type" value="Genomic_DNA"/>
</dbReference>
<dbReference type="GO" id="GO:0006355">
    <property type="term" value="P:regulation of DNA-templated transcription"/>
    <property type="evidence" value="ECO:0007669"/>
    <property type="project" value="InterPro"/>
</dbReference>
<dbReference type="AlphaFoldDB" id="A0A563EUB3"/>
<evidence type="ECO:0000313" key="8">
    <source>
        <dbReference type="EMBL" id="TWP51295.1"/>
    </source>
</evidence>
<keyword evidence="4" id="KW-0804">Transcription</keyword>
<dbReference type="PROSITE" id="PS50043">
    <property type="entry name" value="HTH_LUXR_2"/>
    <property type="match status" value="1"/>
</dbReference>
<dbReference type="InterPro" id="IPR000792">
    <property type="entry name" value="Tscrpt_reg_LuxR_C"/>
</dbReference>
<name>A0A563EUB3_9PSEU</name>
<dbReference type="Pfam" id="PF00196">
    <property type="entry name" value="GerE"/>
    <property type="match status" value="1"/>
</dbReference>
<dbReference type="CDD" id="cd06170">
    <property type="entry name" value="LuxR_C_like"/>
    <property type="match status" value="1"/>
</dbReference>
<evidence type="ECO:0000256" key="2">
    <source>
        <dbReference type="ARBA" id="ARBA00023015"/>
    </source>
</evidence>
<evidence type="ECO:0000256" key="1">
    <source>
        <dbReference type="ARBA" id="ARBA00022553"/>
    </source>
</evidence>
<comment type="caution">
    <text evidence="8">The sequence shown here is derived from an EMBL/GenBank/DDBJ whole genome shotgun (WGS) entry which is preliminary data.</text>
</comment>